<dbReference type="PATRIC" id="fig|2033.7.peg.2426"/>
<sequence>MPRTADAVAPVAAAAGVSPEATDRAVVYAVRAKGRIEETTVLALRSLRAIAATIVLTHPGTLSPEHRTLLAGLVDDVLETEAEQFSSTSYAAAVERVRRRRAQTTEVVLTGDSWFGPVSDLDPLFQRMADTGADVWDVVPPAPPRESFPEEGFPGVADRPWFFTVVRREFFTGSAWTRWWAEQSQPGERERSFASYVAAAGARHERAFDTERLHANDPALFAPEDLLDIGVPFVDRAVFTSYPPFLDRFAILASEIADMMGERGYPLGVLRSSLASCMPPKALNTNLGLLSVLSDHAVDAESGSSLSIAAVVHVSDIDEVDEVLRRLQFLPPGASVFVTTTEGVTAARLERLLEAWATTNAHTYELRVTPQSPGRDMADFFVGCRDILQSDEYDLVVKLHMRRAPWKTMNRLRYFRRYQFDNLLSSPGYVRNLLALFEKEEKLGVVFPPMIHIGYATMGRGWAMLQPHAKRLAKRLGIRVPLDVISPLAPYGGMWVGRPAAFRAMMTRRWTFADYDWRFQRRFGHLAHLQERLVSAAAGQAGFYCRTVLNHAHAEISYTALEYKVDQLFSTTRGWPVEQIRFLHRAGYTGYGGTVALARMFLRVNHPGVVDTFRPFYRLAWRGFRVVSAVRRFTSRLRTERGEKDQEASS</sequence>
<dbReference type="InterPro" id="IPR007739">
    <property type="entry name" value="RgpF"/>
</dbReference>
<dbReference type="Pfam" id="PF05045">
    <property type="entry name" value="RgpF"/>
    <property type="match status" value="1"/>
</dbReference>
<name>A0A147FC46_MICTE</name>
<proteinExistence type="predicted"/>
<comment type="caution">
    <text evidence="1">The sequence shown here is derived from an EMBL/GenBank/DDBJ whole genome shotgun (WGS) entry which is preliminary data.</text>
</comment>
<reference evidence="1 2" key="1">
    <citation type="journal article" date="2016" name="Front. Microbiol.">
        <title>Genomic Resource of Rice Seed Associated Bacteria.</title>
        <authorList>
            <person name="Midha S."/>
            <person name="Bansal K."/>
            <person name="Sharma S."/>
            <person name="Kumar N."/>
            <person name="Patil P.P."/>
            <person name="Chaudhry V."/>
            <person name="Patil P.B."/>
        </authorList>
    </citation>
    <scope>NUCLEOTIDE SEQUENCE [LARGE SCALE GENOMIC DNA]</scope>
    <source>
        <strain evidence="1 2">RSA3</strain>
    </source>
</reference>
<dbReference type="RefSeq" id="WP_058613006.1">
    <property type="nucleotide sequence ID" value="NZ_LDRV01000005.1"/>
</dbReference>
<evidence type="ECO:0000313" key="2">
    <source>
        <dbReference type="Proteomes" id="UP000072189"/>
    </source>
</evidence>
<accession>A0A147FC46</accession>
<gene>
    <name evidence="1" type="ORF">RSA3_01325</name>
</gene>
<organism evidence="1 2">
    <name type="scientific">Microbacterium testaceum</name>
    <name type="common">Aureobacterium testaceum</name>
    <name type="synonym">Brevibacterium testaceum</name>
    <dbReference type="NCBI Taxonomy" id="2033"/>
    <lineage>
        <taxon>Bacteria</taxon>
        <taxon>Bacillati</taxon>
        <taxon>Actinomycetota</taxon>
        <taxon>Actinomycetes</taxon>
        <taxon>Micrococcales</taxon>
        <taxon>Microbacteriaceae</taxon>
        <taxon>Microbacterium</taxon>
    </lineage>
</organism>
<protein>
    <recommendedName>
        <fullName evidence="3">Lipopolysaccharide biosynthesis protein</fullName>
    </recommendedName>
</protein>
<evidence type="ECO:0008006" key="3">
    <source>
        <dbReference type="Google" id="ProtNLM"/>
    </source>
</evidence>
<evidence type="ECO:0000313" key="1">
    <source>
        <dbReference type="EMBL" id="KTS14171.1"/>
    </source>
</evidence>
<dbReference type="Proteomes" id="UP000072189">
    <property type="component" value="Unassembled WGS sequence"/>
</dbReference>
<dbReference type="EMBL" id="LDRV01000005">
    <property type="protein sequence ID" value="KTS14171.1"/>
    <property type="molecule type" value="Genomic_DNA"/>
</dbReference>
<dbReference type="AlphaFoldDB" id="A0A147FC46"/>